<dbReference type="InterPro" id="IPR023408">
    <property type="entry name" value="MscS_beta-dom_sf"/>
</dbReference>
<dbReference type="InterPro" id="IPR010920">
    <property type="entry name" value="LSM_dom_sf"/>
</dbReference>
<dbReference type="GO" id="GO:0008381">
    <property type="term" value="F:mechanosensitive monoatomic ion channel activity"/>
    <property type="evidence" value="ECO:0007669"/>
    <property type="project" value="UniProtKB-ARBA"/>
</dbReference>
<evidence type="ECO:0000256" key="2">
    <source>
        <dbReference type="ARBA" id="ARBA00008017"/>
    </source>
</evidence>
<feature type="transmembrane region" description="Helical" evidence="7">
    <location>
        <begin position="394"/>
        <end position="412"/>
    </location>
</feature>
<dbReference type="InterPro" id="IPR011066">
    <property type="entry name" value="MscS_channel_C_sf"/>
</dbReference>
<dbReference type="PANTHER" id="PTHR43634">
    <property type="entry name" value="OW CONDUCTANCE MECHANOSENSITIVE CHANNEL"/>
    <property type="match status" value="1"/>
</dbReference>
<dbReference type="HOGENOM" id="CLU_026710_0_0_7"/>
<evidence type="ECO:0000313" key="11">
    <source>
        <dbReference type="EMBL" id="EAQ73306.1"/>
    </source>
</evidence>
<dbReference type="Gene3D" id="1.10.287.1260">
    <property type="match status" value="1"/>
</dbReference>
<dbReference type="SUPFAM" id="SSF50182">
    <property type="entry name" value="Sm-like ribonucleoproteins"/>
    <property type="match status" value="1"/>
</dbReference>
<proteinExistence type="inferred from homology"/>
<keyword evidence="6 7" id="KW-0472">Membrane</keyword>
<reference evidence="12" key="1">
    <citation type="submission" date="2006-12" db="EMBL/GenBank/DDBJ databases">
        <authorList>
            <person name="Fouts D.E."/>
            <person name="Nelson K.E."/>
            <person name="Sebastian Y."/>
        </authorList>
    </citation>
    <scope>NUCLEOTIDE SEQUENCE [LARGE SCALE GENOMIC DNA]</scope>
    <source>
        <strain evidence="12">81-176</strain>
    </source>
</reference>
<evidence type="ECO:0000256" key="3">
    <source>
        <dbReference type="ARBA" id="ARBA00022475"/>
    </source>
</evidence>
<evidence type="ECO:0000259" key="8">
    <source>
        <dbReference type="Pfam" id="PF00924"/>
    </source>
</evidence>
<dbReference type="InterPro" id="IPR045042">
    <property type="entry name" value="YnaI-like"/>
</dbReference>
<dbReference type="eggNOG" id="COG0668">
    <property type="taxonomic scope" value="Bacteria"/>
</dbReference>
<keyword evidence="3" id="KW-1003">Cell membrane</keyword>
<dbReference type="PANTHER" id="PTHR43634:SF2">
    <property type="entry name" value="LOW CONDUCTANCE MECHANOSENSITIVE CHANNEL YNAI"/>
    <property type="match status" value="1"/>
</dbReference>
<dbReference type="GO" id="GO:0005886">
    <property type="term" value="C:plasma membrane"/>
    <property type="evidence" value="ECO:0007669"/>
    <property type="project" value="UniProtKB-SubCell"/>
</dbReference>
<evidence type="ECO:0000256" key="1">
    <source>
        <dbReference type="ARBA" id="ARBA00004651"/>
    </source>
</evidence>
<feature type="transmembrane region" description="Helical" evidence="7">
    <location>
        <begin position="300"/>
        <end position="320"/>
    </location>
</feature>
<dbReference type="InterPro" id="IPR049142">
    <property type="entry name" value="MS_channel_1st"/>
</dbReference>
<dbReference type="KEGG" id="cjj:CJJ81176_0263"/>
<dbReference type="RefSeq" id="WP_002882285.1">
    <property type="nucleotide sequence ID" value="NC_008787.1"/>
</dbReference>
<dbReference type="Pfam" id="PF21088">
    <property type="entry name" value="MS_channel_1st"/>
    <property type="match status" value="1"/>
</dbReference>
<feature type="domain" description="Mechanosensitive ion channel MscS C-terminal" evidence="9">
    <location>
        <begin position="489"/>
        <end position="602"/>
    </location>
</feature>
<dbReference type="SUPFAM" id="SSF82861">
    <property type="entry name" value="Mechanosensitive channel protein MscS (YggB), transmembrane region"/>
    <property type="match status" value="1"/>
</dbReference>
<evidence type="ECO:0000313" key="12">
    <source>
        <dbReference type="Proteomes" id="UP000000646"/>
    </source>
</evidence>
<keyword evidence="4 7" id="KW-0812">Transmembrane</keyword>
<feature type="transmembrane region" description="Helical" evidence="7">
    <location>
        <begin position="332"/>
        <end position="354"/>
    </location>
</feature>
<gene>
    <name evidence="11" type="ordered locus">CJJ81176_0263</name>
</gene>
<name>A0A0H3PJB3_CAMJJ</name>
<dbReference type="Pfam" id="PF00924">
    <property type="entry name" value="MS_channel_2nd"/>
    <property type="match status" value="1"/>
</dbReference>
<dbReference type="InterPro" id="IPR049278">
    <property type="entry name" value="MS_channel_C"/>
</dbReference>
<dbReference type="AlphaFoldDB" id="A0A0H3PJB3"/>
<dbReference type="InterPro" id="IPR011014">
    <property type="entry name" value="MscS_channel_TM-2"/>
</dbReference>
<dbReference type="Gene3D" id="2.30.30.60">
    <property type="match status" value="1"/>
</dbReference>
<evidence type="ECO:0000256" key="4">
    <source>
        <dbReference type="ARBA" id="ARBA00022692"/>
    </source>
</evidence>
<dbReference type="EMBL" id="CP000538">
    <property type="protein sequence ID" value="EAQ73306.1"/>
    <property type="molecule type" value="Genomic_DNA"/>
</dbReference>
<evidence type="ECO:0000256" key="7">
    <source>
        <dbReference type="SAM" id="Phobius"/>
    </source>
</evidence>
<keyword evidence="5 7" id="KW-1133">Transmembrane helix</keyword>
<dbReference type="InterPro" id="IPR006685">
    <property type="entry name" value="MscS_channel_2nd"/>
</dbReference>
<dbReference type="SUPFAM" id="SSF82689">
    <property type="entry name" value="Mechanosensitive channel protein MscS (YggB), C-terminal domain"/>
    <property type="match status" value="1"/>
</dbReference>
<feature type="transmembrane region" description="Helical" evidence="7">
    <location>
        <begin position="366"/>
        <end position="388"/>
    </location>
</feature>
<comment type="subcellular location">
    <subcellularLocation>
        <location evidence="1">Cell membrane</location>
        <topology evidence="1">Multi-pass membrane protein</topology>
    </subcellularLocation>
</comment>
<protein>
    <submittedName>
        <fullName evidence="11">Mechanosensitive ion channel family protein</fullName>
    </submittedName>
</protein>
<comment type="similarity">
    <text evidence="2">Belongs to the MscS (TC 1.A.23) family.</text>
</comment>
<evidence type="ECO:0000259" key="10">
    <source>
        <dbReference type="Pfam" id="PF21088"/>
    </source>
</evidence>
<organism evidence="11 12">
    <name type="scientific">Campylobacter jejuni subsp. jejuni serotype O:23/36 (strain 81-176)</name>
    <dbReference type="NCBI Taxonomy" id="354242"/>
    <lineage>
        <taxon>Bacteria</taxon>
        <taxon>Pseudomonadati</taxon>
        <taxon>Campylobacterota</taxon>
        <taxon>Epsilonproteobacteria</taxon>
        <taxon>Campylobacterales</taxon>
        <taxon>Campylobacteraceae</taxon>
        <taxon>Campylobacter</taxon>
    </lineage>
</organism>
<feature type="domain" description="Mechanosensitive ion channel MscS" evidence="8">
    <location>
        <begin position="414"/>
        <end position="481"/>
    </location>
</feature>
<evidence type="ECO:0000256" key="6">
    <source>
        <dbReference type="ARBA" id="ARBA00023136"/>
    </source>
</evidence>
<feature type="domain" description="Mechanosensitive ion channel transmembrane helices 2/3" evidence="10">
    <location>
        <begin position="372"/>
        <end position="413"/>
    </location>
</feature>
<sequence length="627" mass="71339">MKKIIFSLCFFILYLGAQEFKFIDANISKEDEGIYALVEKYVDLNNQIKEFKKNNDENSSTFNGILSEFEKDKKTILAKIPDMIVGQKINEEAVARFLKAKEKLLDVQKKNINKPYIYTDATLNLVYFNIVESFYSSLFEVEKLFKNTASSEDLIATVDKAMENLQNSSSINLNSFKSKITNPEELEKITLKERYISNAVDSYSEILKYLRSNADLLESNYIFSLLELQVWIDRINEAIGVGFINIGKIVISALVLAFFISLRRFFANIVYFFLVQLFYRNKNDVDDIKVIFIENIKKPVGFLLIVYAISLCLTIATYPAPLSVNLSNFFHIVYAVLIAWLILRMLDGYGVVLVSKLAQKSGKKEVVNLIIKILYFVIIIIALLYILAQLGFNISAIIASLGIGGLAVALAAKDIIANFFASILLLFDNSFNQGDWVEVSGIEGTVVETGLRKTTIRTFDNCLVFLPNSTIMGANIKNWSKRRMGRHVRMYLGVGYDATPEKLEQCVKDLREFLHTSDLVAHDEDSALKYGDHTTKYRQNLVSINDLEGYKNACYVALSEFADSSINIELYFYIKEIGGKDFREARQSLMLEFMRIIEKNGLTFAFPSRSIYIENLPPLDLQAKAIK</sequence>
<dbReference type="Pfam" id="PF21082">
    <property type="entry name" value="MS_channel_3rd"/>
    <property type="match status" value="1"/>
</dbReference>
<evidence type="ECO:0000259" key="9">
    <source>
        <dbReference type="Pfam" id="PF21082"/>
    </source>
</evidence>
<dbReference type="Gene3D" id="3.30.70.100">
    <property type="match status" value="1"/>
</dbReference>
<accession>A0A0H3PJB3</accession>
<dbReference type="Proteomes" id="UP000000646">
    <property type="component" value="Chromosome"/>
</dbReference>
<feature type="transmembrane region" description="Helical" evidence="7">
    <location>
        <begin position="249"/>
        <end position="279"/>
    </location>
</feature>
<evidence type="ECO:0000256" key="5">
    <source>
        <dbReference type="ARBA" id="ARBA00022989"/>
    </source>
</evidence>